<dbReference type="AlphaFoldDB" id="U9TRW2"/>
<sequence>MAENTRSKSNKRSSQKTQFENYTNNLSDKEMVAETYKAKEKASSLSQATKKLKKAEASSSLSSPNNNDNNMIIDDKNEMEHPISSEPDVSSRDASTNDSQTPIINSQDAMDTDLPENNSNKGITQGSADTQITSDTNNDVNSHNLEIFKEYNSRSDSQYILFFTRDQFDKEKSNNEILNDLKNAFLMEKDVIEYKINKKATIEFYTILIGTEETFNKIKDKPVPLLNNTAPKIYSRDAIDNLINHDINNLRARSVNLLNVPINYDINLLIKHIANFTSSAIDSYKEFIPIDALPTAIYHLESNTILDRLHIKKLRLHSINQMQ</sequence>
<dbReference type="EMBL" id="KI287383">
    <property type="protein sequence ID" value="ESA10172.1"/>
    <property type="molecule type" value="Genomic_DNA"/>
</dbReference>
<feature type="compositionally biased region" description="Basic and acidic residues" evidence="1">
    <location>
        <begin position="27"/>
        <end position="42"/>
    </location>
</feature>
<feature type="compositionally biased region" description="Polar residues" evidence="1">
    <location>
        <begin position="15"/>
        <end position="26"/>
    </location>
</feature>
<feature type="compositionally biased region" description="Low complexity" evidence="1">
    <location>
        <begin position="57"/>
        <end position="72"/>
    </location>
</feature>
<feature type="compositionally biased region" description="Basic and acidic residues" evidence="1">
    <location>
        <begin position="73"/>
        <end position="83"/>
    </location>
</feature>
<name>U9TRW2_RHIID</name>
<dbReference type="HOGENOM" id="CLU_860912_0_0_1"/>
<evidence type="ECO:0000256" key="1">
    <source>
        <dbReference type="SAM" id="MobiDB-lite"/>
    </source>
</evidence>
<proteinExistence type="predicted"/>
<dbReference type="VEuPathDB" id="FungiDB:RhiirFUN_006452"/>
<reference evidence="2" key="1">
    <citation type="submission" date="2013-07" db="EMBL/GenBank/DDBJ databases">
        <title>The genome of an arbuscular mycorrhizal fungus provides insights into the evolution of the oldest plant symbiosis.</title>
        <authorList>
            <consortium name="DOE Joint Genome Institute"/>
            <person name="Tisserant E."/>
            <person name="Malbreil M."/>
            <person name="Kuo A."/>
            <person name="Kohler A."/>
            <person name="Symeonidi A."/>
            <person name="Balestrini R."/>
            <person name="Charron P."/>
            <person name="Duensing N."/>
            <person name="Frei-dit-Frey N."/>
            <person name="Gianinazzi-Pearson V."/>
            <person name="Gilbert B."/>
            <person name="Handa Y."/>
            <person name="Hijri M."/>
            <person name="Kaul R."/>
            <person name="Kawaguchi M."/>
            <person name="Krajinski F."/>
            <person name="Lammers P."/>
            <person name="Lapierre D."/>
            <person name="Masclaux F.G."/>
            <person name="Murat C."/>
            <person name="Morin E."/>
            <person name="Ndikumana S."/>
            <person name="Pagni M."/>
            <person name="Petitpierre D."/>
            <person name="Requena N."/>
            <person name="Rosikiewicz P."/>
            <person name="Riley R."/>
            <person name="Saito K."/>
            <person name="San Clemente H."/>
            <person name="Shapiro H."/>
            <person name="van Tuinen D."/>
            <person name="Becard G."/>
            <person name="Bonfante P."/>
            <person name="Paszkowski U."/>
            <person name="Shachar-Hill Y."/>
            <person name="Young J.P."/>
            <person name="Sanders I.R."/>
            <person name="Henrissat B."/>
            <person name="Rensing S.A."/>
            <person name="Grigoriev I.V."/>
            <person name="Corradi N."/>
            <person name="Roux C."/>
            <person name="Martin F."/>
        </authorList>
    </citation>
    <scope>NUCLEOTIDE SEQUENCE</scope>
    <source>
        <strain evidence="2">DAOM 197198</strain>
    </source>
</reference>
<organism evidence="2">
    <name type="scientific">Rhizophagus irregularis (strain DAOM 181602 / DAOM 197198 / MUCL 43194)</name>
    <name type="common">Arbuscular mycorrhizal fungus</name>
    <name type="synonym">Glomus intraradices</name>
    <dbReference type="NCBI Taxonomy" id="747089"/>
    <lineage>
        <taxon>Eukaryota</taxon>
        <taxon>Fungi</taxon>
        <taxon>Fungi incertae sedis</taxon>
        <taxon>Mucoromycota</taxon>
        <taxon>Glomeromycotina</taxon>
        <taxon>Glomeromycetes</taxon>
        <taxon>Glomerales</taxon>
        <taxon>Glomeraceae</taxon>
        <taxon>Rhizophagus</taxon>
    </lineage>
</organism>
<evidence type="ECO:0000313" key="2">
    <source>
        <dbReference type="EMBL" id="ESA10172.1"/>
    </source>
</evidence>
<feature type="region of interest" description="Disordered" evidence="1">
    <location>
        <begin position="1"/>
        <end position="138"/>
    </location>
</feature>
<gene>
    <name evidence="2" type="ORF">GLOINDRAFT_29750</name>
</gene>
<accession>U9TRW2</accession>
<feature type="compositionally biased region" description="Polar residues" evidence="1">
    <location>
        <begin position="92"/>
        <end position="138"/>
    </location>
</feature>
<protein>
    <submittedName>
        <fullName evidence="2">Uncharacterized protein</fullName>
    </submittedName>
</protein>